<evidence type="ECO:0000256" key="8">
    <source>
        <dbReference type="ARBA" id="ARBA00023163"/>
    </source>
</evidence>
<dbReference type="AlphaFoldDB" id="A0A3E2B7A9"/>
<dbReference type="InterPro" id="IPR024187">
    <property type="entry name" value="Sig_transdc_resp-reg_cit/mal"/>
</dbReference>
<evidence type="ECO:0000256" key="3">
    <source>
        <dbReference type="ARBA" id="ARBA00022553"/>
    </source>
</evidence>
<dbReference type="Gene3D" id="3.40.50.2300">
    <property type="match status" value="1"/>
</dbReference>
<evidence type="ECO:0000313" key="14">
    <source>
        <dbReference type="Proteomes" id="UP000260649"/>
    </source>
</evidence>
<dbReference type="PROSITE" id="PS50110">
    <property type="entry name" value="RESPONSE_REGULATORY"/>
    <property type="match status" value="1"/>
</dbReference>
<sequence>MYRTVIIEDDSVITHLNRRYVEMDNRFCVVQTFSAAHPALFWLRSNPVDLIILDVYMPQMSGLDLLRALRAEGVDADVIMVTSADDATTIEAFMRLGVTDYLIKPFGYERFQLALKTFCQRRNAIHSGKFTQTKLDSALLHISSTGAGSSSAMPKGLQSQTLSLIEGYLRDTAQKGHTCDDIASHVGLSVVTVRRYMNYLVEQRIITSDMDYNTGGRPCIIYHIRDTDDPLSAEP</sequence>
<dbReference type="Gene3D" id="1.10.10.10">
    <property type="entry name" value="Winged helix-like DNA-binding domain superfamily/Winged helix DNA-binding domain"/>
    <property type="match status" value="1"/>
</dbReference>
<dbReference type="SUPFAM" id="SSF46785">
    <property type="entry name" value="Winged helix' DNA-binding domain"/>
    <property type="match status" value="1"/>
</dbReference>
<comment type="subcellular location">
    <subcellularLocation>
        <location evidence="1 10">Cytoplasm</location>
    </subcellularLocation>
</comment>
<evidence type="ECO:0000259" key="12">
    <source>
        <dbReference type="PROSITE" id="PS50110"/>
    </source>
</evidence>
<dbReference type="InterPro" id="IPR036388">
    <property type="entry name" value="WH-like_DNA-bd_sf"/>
</dbReference>
<evidence type="ECO:0000256" key="11">
    <source>
        <dbReference type="PROSITE-ProRule" id="PRU00169"/>
    </source>
</evidence>
<dbReference type="GO" id="GO:0003677">
    <property type="term" value="F:DNA binding"/>
    <property type="evidence" value="ECO:0007669"/>
    <property type="project" value="UniProtKB-KW"/>
</dbReference>
<dbReference type="GO" id="GO:0005737">
    <property type="term" value="C:cytoplasm"/>
    <property type="evidence" value="ECO:0007669"/>
    <property type="project" value="UniProtKB-SubCell"/>
</dbReference>
<dbReference type="InterPro" id="IPR011006">
    <property type="entry name" value="CheY-like_superfamily"/>
</dbReference>
<evidence type="ECO:0000256" key="4">
    <source>
        <dbReference type="ARBA" id="ARBA00023012"/>
    </source>
</evidence>
<dbReference type="PANTHER" id="PTHR45526:SF1">
    <property type="entry name" value="TRANSCRIPTIONAL REGULATORY PROTEIN DCUR-RELATED"/>
    <property type="match status" value="1"/>
</dbReference>
<keyword evidence="14" id="KW-1185">Reference proteome</keyword>
<keyword evidence="3 11" id="KW-0597">Phosphoprotein</keyword>
<keyword evidence="4 10" id="KW-0902">Two-component regulatory system</keyword>
<gene>
    <name evidence="13" type="ORF">DV520_00800</name>
</gene>
<dbReference type="PIRSF" id="PIRSF006171">
    <property type="entry name" value="RR_citrat_malat"/>
    <property type="match status" value="1"/>
</dbReference>
<dbReference type="InterPro" id="IPR001789">
    <property type="entry name" value="Sig_transdc_resp-reg_receiver"/>
</dbReference>
<dbReference type="PANTHER" id="PTHR45526">
    <property type="entry name" value="TRANSCRIPTIONAL REGULATORY PROTEIN DPIA"/>
    <property type="match status" value="1"/>
</dbReference>
<dbReference type="InterPro" id="IPR036390">
    <property type="entry name" value="WH_DNA-bd_sf"/>
</dbReference>
<proteinExistence type="predicted"/>
<evidence type="ECO:0000256" key="10">
    <source>
        <dbReference type="PIRNR" id="PIRNR006171"/>
    </source>
</evidence>
<evidence type="ECO:0000256" key="9">
    <source>
        <dbReference type="ARBA" id="ARBA00024867"/>
    </source>
</evidence>
<keyword evidence="6 10" id="KW-0238">DNA-binding</keyword>
<feature type="modified residue" description="4-aspartylphosphate" evidence="11">
    <location>
        <position position="54"/>
    </location>
</feature>
<dbReference type="Pfam" id="PF00072">
    <property type="entry name" value="Response_reg"/>
    <property type="match status" value="1"/>
</dbReference>
<keyword evidence="8 10" id="KW-0804">Transcription</keyword>
<evidence type="ECO:0000313" key="13">
    <source>
        <dbReference type="EMBL" id="RFT07856.1"/>
    </source>
</evidence>
<keyword evidence="5 10" id="KW-0805">Transcription regulation</keyword>
<dbReference type="SMART" id="SM00448">
    <property type="entry name" value="REC"/>
    <property type="match status" value="1"/>
</dbReference>
<evidence type="ECO:0000256" key="5">
    <source>
        <dbReference type="ARBA" id="ARBA00023015"/>
    </source>
</evidence>
<organism evidence="13 14">
    <name type="scientific">Evtepia gabavorous</name>
    <dbReference type="NCBI Taxonomy" id="2211183"/>
    <lineage>
        <taxon>Bacteria</taxon>
        <taxon>Bacillati</taxon>
        <taxon>Bacillota</taxon>
        <taxon>Clostridia</taxon>
        <taxon>Eubacteriales</taxon>
        <taxon>Evtepia</taxon>
    </lineage>
</organism>
<evidence type="ECO:0000256" key="1">
    <source>
        <dbReference type="ARBA" id="ARBA00004496"/>
    </source>
</evidence>
<dbReference type="GO" id="GO:0000156">
    <property type="term" value="F:phosphorelay response regulator activity"/>
    <property type="evidence" value="ECO:0007669"/>
    <property type="project" value="TreeGrafter"/>
</dbReference>
<dbReference type="EMBL" id="QQRQ01000001">
    <property type="protein sequence ID" value="RFT07856.1"/>
    <property type="molecule type" value="Genomic_DNA"/>
</dbReference>
<comment type="function">
    <text evidence="9">May play the central regulatory role in sporulation. It may be an element of the effector pathway responsible for the activation of sporulation genes in response to nutritional stress. Spo0A may act in concert with spo0H (a sigma factor) to control the expression of some genes that are critical to the sporulation process.</text>
</comment>
<keyword evidence="7 10" id="KW-0010">Activator</keyword>
<protein>
    <recommendedName>
        <fullName evidence="10">Transcriptional regulatory protein</fullName>
    </recommendedName>
</protein>
<name>A0A3E2B7A9_9FIRM</name>
<evidence type="ECO:0000256" key="2">
    <source>
        <dbReference type="ARBA" id="ARBA00022490"/>
    </source>
</evidence>
<dbReference type="OrthoDB" id="9759232at2"/>
<reference evidence="13 14" key="1">
    <citation type="submission" date="2018-07" db="EMBL/GenBank/DDBJ databases">
        <title>GABA Modulating Bacteria of the Human Gut Microbiota.</title>
        <authorList>
            <person name="Strandwitz P."/>
            <person name="Kim K.H."/>
            <person name="Terekhova D."/>
            <person name="Liu J.K."/>
            <person name="Sharma A."/>
            <person name="Levering J."/>
            <person name="Mcdonald D."/>
            <person name="Dietrich D."/>
            <person name="Ramadhar T.R."/>
            <person name="Lekbua A."/>
            <person name="Mroue N."/>
            <person name="Liston C."/>
            <person name="Stewart E.J."/>
            <person name="Dubin M.J."/>
            <person name="Zengler K."/>
            <person name="Knight R."/>
            <person name="Gilbert J.A."/>
            <person name="Clardy J."/>
            <person name="Lewis K."/>
        </authorList>
    </citation>
    <scope>NUCLEOTIDE SEQUENCE [LARGE SCALE GENOMIC DNA]</scope>
    <source>
        <strain evidence="13 14">KLE1738</strain>
    </source>
</reference>
<dbReference type="InterPro" id="IPR051271">
    <property type="entry name" value="2C-system_Tx_regulators"/>
</dbReference>
<evidence type="ECO:0000256" key="6">
    <source>
        <dbReference type="ARBA" id="ARBA00023125"/>
    </source>
</evidence>
<feature type="domain" description="Response regulatory" evidence="12">
    <location>
        <begin position="3"/>
        <end position="119"/>
    </location>
</feature>
<dbReference type="GO" id="GO:0003700">
    <property type="term" value="F:DNA-binding transcription factor activity"/>
    <property type="evidence" value="ECO:0007669"/>
    <property type="project" value="InterPro"/>
</dbReference>
<dbReference type="Proteomes" id="UP000260649">
    <property type="component" value="Unassembled WGS sequence"/>
</dbReference>
<evidence type="ECO:0000256" key="7">
    <source>
        <dbReference type="ARBA" id="ARBA00023159"/>
    </source>
</evidence>
<dbReference type="SUPFAM" id="SSF52172">
    <property type="entry name" value="CheY-like"/>
    <property type="match status" value="1"/>
</dbReference>
<keyword evidence="2 10" id="KW-0963">Cytoplasm</keyword>
<accession>A0A3E2B7A9</accession>
<comment type="caution">
    <text evidence="13">The sequence shown here is derived from an EMBL/GenBank/DDBJ whole genome shotgun (WGS) entry which is preliminary data.</text>
</comment>